<dbReference type="GO" id="GO:0008380">
    <property type="term" value="P:RNA splicing"/>
    <property type="evidence" value="ECO:0007669"/>
    <property type="project" value="UniProtKB-KW"/>
</dbReference>
<accession>A0A1B0CM15</accession>
<dbReference type="EnsemblMetazoa" id="LLOJ005703-RA">
    <property type="protein sequence ID" value="LLOJ005703-PA"/>
    <property type="gene ID" value="LLOJ005703"/>
</dbReference>
<evidence type="ECO:0000256" key="6">
    <source>
        <dbReference type="ARBA" id="ARBA00023187"/>
    </source>
</evidence>
<reference evidence="9" key="1">
    <citation type="submission" date="2020-05" db="UniProtKB">
        <authorList>
            <consortium name="EnsemblMetazoa"/>
        </authorList>
    </citation>
    <scope>IDENTIFICATION</scope>
    <source>
        <strain evidence="9">Jacobina</strain>
    </source>
</reference>
<feature type="compositionally biased region" description="Low complexity" evidence="8">
    <location>
        <begin position="32"/>
        <end position="47"/>
    </location>
</feature>
<keyword evidence="6" id="KW-0508">mRNA splicing</keyword>
<dbReference type="VEuPathDB" id="VectorBase:LLONM1_003202"/>
<dbReference type="VEuPathDB" id="VectorBase:LLOJ005703"/>
<dbReference type="Proteomes" id="UP000092461">
    <property type="component" value="Unassembled WGS sequence"/>
</dbReference>
<dbReference type="GO" id="GO:0016607">
    <property type="term" value="C:nuclear speck"/>
    <property type="evidence" value="ECO:0007669"/>
    <property type="project" value="UniProtKB-SubCell"/>
</dbReference>
<dbReference type="GO" id="GO:0006397">
    <property type="term" value="P:mRNA processing"/>
    <property type="evidence" value="ECO:0007669"/>
    <property type="project" value="UniProtKB-KW"/>
</dbReference>
<feature type="compositionally biased region" description="Basic residues" evidence="8">
    <location>
        <begin position="63"/>
        <end position="72"/>
    </location>
</feature>
<evidence type="ECO:0000313" key="9">
    <source>
        <dbReference type="EnsemblMetazoa" id="LLOJ005703-PA"/>
    </source>
</evidence>
<dbReference type="EMBL" id="AJWK01018029">
    <property type="status" value="NOT_ANNOTATED_CDS"/>
    <property type="molecule type" value="Genomic_DNA"/>
</dbReference>
<evidence type="ECO:0000256" key="4">
    <source>
        <dbReference type="ARBA" id="ARBA00017993"/>
    </source>
</evidence>
<evidence type="ECO:0000256" key="7">
    <source>
        <dbReference type="ARBA" id="ARBA00023242"/>
    </source>
</evidence>
<dbReference type="Pfam" id="PF10500">
    <property type="entry name" value="SR-25"/>
    <property type="match status" value="1"/>
</dbReference>
<comment type="subcellular location">
    <subcellularLocation>
        <location evidence="1">Nucleus speckle</location>
    </subcellularLocation>
    <subcellularLocation>
        <location evidence="2">Nucleus</location>
        <location evidence="2">Nucleolus</location>
    </subcellularLocation>
</comment>
<keyword evidence="10" id="KW-1185">Reference proteome</keyword>
<evidence type="ECO:0000256" key="2">
    <source>
        <dbReference type="ARBA" id="ARBA00004604"/>
    </source>
</evidence>
<dbReference type="AlphaFoldDB" id="A0A1B0CM15"/>
<feature type="compositionally biased region" description="Basic and acidic residues" evidence="8">
    <location>
        <begin position="49"/>
        <end position="62"/>
    </location>
</feature>
<proteinExistence type="inferred from homology"/>
<protein>
    <recommendedName>
        <fullName evidence="4">ADP-ribosylation factor-like protein 6-interacting protein 4</fullName>
    </recommendedName>
</protein>
<name>A0A1B0CM15_LUTLO</name>
<evidence type="ECO:0000256" key="1">
    <source>
        <dbReference type="ARBA" id="ARBA00004324"/>
    </source>
</evidence>
<organism evidence="9 10">
    <name type="scientific">Lutzomyia longipalpis</name>
    <name type="common">Sand fly</name>
    <dbReference type="NCBI Taxonomy" id="7200"/>
    <lineage>
        <taxon>Eukaryota</taxon>
        <taxon>Metazoa</taxon>
        <taxon>Ecdysozoa</taxon>
        <taxon>Arthropoda</taxon>
        <taxon>Hexapoda</taxon>
        <taxon>Insecta</taxon>
        <taxon>Pterygota</taxon>
        <taxon>Neoptera</taxon>
        <taxon>Endopterygota</taxon>
        <taxon>Diptera</taxon>
        <taxon>Nematocera</taxon>
        <taxon>Psychodoidea</taxon>
        <taxon>Psychodidae</taxon>
        <taxon>Lutzomyia</taxon>
        <taxon>Lutzomyia</taxon>
    </lineage>
</organism>
<feature type="region of interest" description="Disordered" evidence="8">
    <location>
        <begin position="1"/>
        <end position="75"/>
    </location>
</feature>
<keyword evidence="7" id="KW-0539">Nucleus</keyword>
<evidence type="ECO:0000256" key="3">
    <source>
        <dbReference type="ARBA" id="ARBA00006852"/>
    </source>
</evidence>
<sequence length="166" mass="18580">MDIPGGSGAGWSVKKHKKHKHKDHKKHKRRSSSSSSSSSSSDSSSGKKYTKEQKKVLKEQKKMQKKMRKAAKKAGANYDIPINLMDNTARAPETREQWEARQNVIRRVVDPVTGRERLIRGEGEILEEINVVAPSFHEGSSTTLALQRGHVCSLSNHVPTQDSQKI</sequence>
<comment type="similarity">
    <text evidence="3">Belongs to the ARL6IP4 family.</text>
</comment>
<dbReference type="GO" id="GO:0005730">
    <property type="term" value="C:nucleolus"/>
    <property type="evidence" value="ECO:0007669"/>
    <property type="project" value="UniProtKB-SubCell"/>
</dbReference>
<feature type="compositionally biased region" description="Basic residues" evidence="8">
    <location>
        <begin position="13"/>
        <end position="31"/>
    </location>
</feature>
<dbReference type="InterPro" id="IPR019532">
    <property type="entry name" value="Nucl_RNA-splicing_assoc_SR-25"/>
</dbReference>
<evidence type="ECO:0000256" key="8">
    <source>
        <dbReference type="SAM" id="MobiDB-lite"/>
    </source>
</evidence>
<evidence type="ECO:0000313" key="10">
    <source>
        <dbReference type="Proteomes" id="UP000092461"/>
    </source>
</evidence>
<keyword evidence="5" id="KW-0507">mRNA processing</keyword>
<evidence type="ECO:0000256" key="5">
    <source>
        <dbReference type="ARBA" id="ARBA00022664"/>
    </source>
</evidence>